<comment type="caution">
    <text evidence="9">The sequence shown here is derived from an EMBL/GenBank/DDBJ whole genome shotgun (WGS) entry which is preliminary data.</text>
</comment>
<dbReference type="STRING" id="1134406.ADN00_06675"/>
<dbReference type="GO" id="GO:0008270">
    <property type="term" value="F:zinc ion binding"/>
    <property type="evidence" value="ECO:0007669"/>
    <property type="project" value="UniProtKB-UniRule"/>
</dbReference>
<feature type="binding site" evidence="8">
    <location>
        <position position="321"/>
    </location>
    <ligand>
        <name>Zn(2+)</name>
        <dbReference type="ChEBI" id="CHEBI:29105"/>
        <label>2</label>
    </ligand>
</feature>
<evidence type="ECO:0000256" key="5">
    <source>
        <dbReference type="ARBA" id="ARBA00022833"/>
    </source>
</evidence>
<dbReference type="Gene3D" id="3.40.630.10">
    <property type="entry name" value="Zn peptidases"/>
    <property type="match status" value="2"/>
</dbReference>
<feature type="active site" description="Proton acceptor" evidence="8">
    <location>
        <position position="119"/>
    </location>
</feature>
<dbReference type="InterPro" id="IPR002933">
    <property type="entry name" value="Peptidase_M20"/>
</dbReference>
<dbReference type="NCBIfam" id="NF003367">
    <property type="entry name" value="PRK04443.1"/>
    <property type="match status" value="1"/>
</dbReference>
<dbReference type="PATRIC" id="fig|1134406.4.peg.2245"/>
<dbReference type="PANTHER" id="PTHR43808:SF28">
    <property type="entry name" value="[LYSW]-LYSINE_[LYSW]-ORNITHINE HYDROLASE"/>
    <property type="match status" value="1"/>
</dbReference>
<dbReference type="PANTHER" id="PTHR43808">
    <property type="entry name" value="ACETYLORNITHINE DEACETYLASE"/>
    <property type="match status" value="1"/>
</dbReference>
<keyword evidence="4 8" id="KW-0378">Hydrolase</keyword>
<dbReference type="GO" id="GO:0005737">
    <property type="term" value="C:cytoplasm"/>
    <property type="evidence" value="ECO:0007669"/>
    <property type="project" value="UniProtKB-SubCell"/>
</dbReference>
<evidence type="ECO:0000256" key="3">
    <source>
        <dbReference type="ARBA" id="ARBA00022723"/>
    </source>
</evidence>
<keyword evidence="10" id="KW-1185">Reference proteome</keyword>
<proteinExistence type="inferred from homology"/>
<gene>
    <name evidence="8" type="primary">lysK</name>
    <name evidence="9" type="ORF">ADN00_06675</name>
</gene>
<evidence type="ECO:0000256" key="8">
    <source>
        <dbReference type="HAMAP-Rule" id="MF_01120"/>
    </source>
</evidence>
<dbReference type="EMBL" id="LGCL01000018">
    <property type="protein sequence ID" value="KPL78406.1"/>
    <property type="molecule type" value="Genomic_DNA"/>
</dbReference>
<protein>
    <recommendedName>
        <fullName evidence="8">Putative [LysW]-lysine hydrolase</fullName>
        <ecNumber evidence="8">3.5.1.130</ecNumber>
    </recommendedName>
</protein>
<comment type="function">
    <text evidence="8">Catalyzes the release of L-lysine from [LysW]-gamma-L-lysine.</text>
</comment>
<comment type="cofactor">
    <cofactor evidence="8">
        <name>Zn(2+)</name>
        <dbReference type="ChEBI" id="CHEBI:29105"/>
    </cofactor>
    <cofactor evidence="8">
        <name>Co(2+)</name>
        <dbReference type="ChEBI" id="CHEBI:48828"/>
    </cofactor>
    <text evidence="8">Binds 2 Zn(2+) or Co(2+) ions per subunit.</text>
</comment>
<keyword evidence="2 8" id="KW-0028">Amino-acid biosynthesis</keyword>
<reference evidence="9 10" key="1">
    <citation type="submission" date="2015-07" db="EMBL/GenBank/DDBJ databases">
        <title>Genome sequence of Ornatilinea apprima DSM 23815.</title>
        <authorList>
            <person name="Hemp J."/>
            <person name="Ward L.M."/>
            <person name="Pace L.A."/>
            <person name="Fischer W.W."/>
        </authorList>
    </citation>
    <scope>NUCLEOTIDE SEQUENCE [LARGE SCALE GENOMIC DNA]</scope>
    <source>
        <strain evidence="9 10">P3M-1</strain>
    </source>
</reference>
<feature type="active site" evidence="8">
    <location>
        <position position="66"/>
    </location>
</feature>
<keyword evidence="6 8" id="KW-0457">Lysine biosynthesis</keyword>
<keyword evidence="1 8" id="KW-0963">Cytoplasm</keyword>
<feature type="binding site" evidence="8">
    <location>
        <position position="88"/>
    </location>
    <ligand>
        <name>Zn(2+)</name>
        <dbReference type="ChEBI" id="CHEBI:29105"/>
        <label>2</label>
    </ligand>
</feature>
<accession>A0A0P6XP65</accession>
<dbReference type="InterPro" id="IPR010175">
    <property type="entry name" value="LysK"/>
</dbReference>
<name>A0A0P6XP65_9CHLR</name>
<keyword evidence="5 8" id="KW-0862">Zinc</keyword>
<dbReference type="GO" id="GO:0016811">
    <property type="term" value="F:hydrolase activity, acting on carbon-nitrogen (but not peptide) bonds, in linear amides"/>
    <property type="evidence" value="ECO:0007669"/>
    <property type="project" value="UniProtKB-UniRule"/>
</dbReference>
<dbReference type="InterPro" id="IPR050072">
    <property type="entry name" value="Peptidase_M20A"/>
</dbReference>
<dbReference type="NCBIfam" id="TIGR01902">
    <property type="entry name" value="dapE-lys-deAc"/>
    <property type="match status" value="1"/>
</dbReference>
<comment type="catalytic activity">
    <reaction evidence="8">
        <text>[amino-group carrier protein]-C-terminal-gamma-(L-lysyl)-L-glutamate + H2O = [amino-group carrier protein]-C-terminal-L-glutamate + L-lysine</text>
        <dbReference type="Rhea" id="RHEA:48684"/>
        <dbReference type="Rhea" id="RHEA-COMP:9693"/>
        <dbReference type="Rhea" id="RHEA-COMP:9715"/>
        <dbReference type="ChEBI" id="CHEBI:15377"/>
        <dbReference type="ChEBI" id="CHEBI:32551"/>
        <dbReference type="ChEBI" id="CHEBI:78525"/>
        <dbReference type="ChEBI" id="CHEBI:78526"/>
        <dbReference type="EC" id="3.5.1.130"/>
    </reaction>
</comment>
<dbReference type="SUPFAM" id="SSF53187">
    <property type="entry name" value="Zn-dependent exopeptidases"/>
    <property type="match status" value="1"/>
</dbReference>
<evidence type="ECO:0000256" key="4">
    <source>
        <dbReference type="ARBA" id="ARBA00022801"/>
    </source>
</evidence>
<evidence type="ECO:0000256" key="6">
    <source>
        <dbReference type="ARBA" id="ARBA00023154"/>
    </source>
</evidence>
<feature type="binding site" evidence="8">
    <location>
        <position position="142"/>
    </location>
    <ligand>
        <name>Zn(2+)</name>
        <dbReference type="ChEBI" id="CHEBI:29105"/>
        <label>1</label>
    </ligand>
</feature>
<keyword evidence="7 8" id="KW-0170">Cobalt</keyword>
<feature type="binding site" evidence="8">
    <location>
        <position position="120"/>
    </location>
    <ligand>
        <name>Zn(2+)</name>
        <dbReference type="ChEBI" id="CHEBI:29105"/>
        <label>2</label>
    </ligand>
</feature>
<dbReference type="Proteomes" id="UP000050417">
    <property type="component" value="Unassembled WGS sequence"/>
</dbReference>
<comment type="similarity">
    <text evidence="8">Belongs to the peptidase M20A family. LysK subfamily.</text>
</comment>
<evidence type="ECO:0000256" key="2">
    <source>
        <dbReference type="ARBA" id="ARBA00022605"/>
    </source>
</evidence>
<organism evidence="9 10">
    <name type="scientific">Ornatilinea apprima</name>
    <dbReference type="NCBI Taxonomy" id="1134406"/>
    <lineage>
        <taxon>Bacteria</taxon>
        <taxon>Bacillati</taxon>
        <taxon>Chloroflexota</taxon>
        <taxon>Anaerolineae</taxon>
        <taxon>Anaerolineales</taxon>
        <taxon>Anaerolineaceae</taxon>
        <taxon>Ornatilinea</taxon>
    </lineage>
</organism>
<evidence type="ECO:0000256" key="1">
    <source>
        <dbReference type="ARBA" id="ARBA00022490"/>
    </source>
</evidence>
<comment type="pathway">
    <text evidence="8">Amino-acid biosynthesis; L-lysine biosynthesis via AAA pathway; L-lysine from L-alpha-aminoadipate (Thermus route): step 5/5.</text>
</comment>
<feature type="binding site" evidence="8">
    <location>
        <position position="64"/>
    </location>
    <ligand>
        <name>Zn(2+)</name>
        <dbReference type="ChEBI" id="CHEBI:29105"/>
        <label>1</label>
    </ligand>
</feature>
<evidence type="ECO:0000256" key="7">
    <source>
        <dbReference type="ARBA" id="ARBA00023285"/>
    </source>
</evidence>
<dbReference type="Pfam" id="PF01546">
    <property type="entry name" value="Peptidase_M20"/>
    <property type="match status" value="1"/>
</dbReference>
<dbReference type="EC" id="3.5.1.130" evidence="8"/>
<dbReference type="GO" id="GO:0019878">
    <property type="term" value="P:lysine biosynthetic process via aminoadipic acid"/>
    <property type="evidence" value="ECO:0007669"/>
    <property type="project" value="UniProtKB-UniRule"/>
</dbReference>
<feature type="binding site" evidence="8">
    <location>
        <position position="88"/>
    </location>
    <ligand>
        <name>Zn(2+)</name>
        <dbReference type="ChEBI" id="CHEBI:29105"/>
        <label>1</label>
    </ligand>
</feature>
<comment type="subcellular location">
    <subcellularLocation>
        <location evidence="8">Cytoplasm</location>
    </subcellularLocation>
</comment>
<keyword evidence="3 8" id="KW-0479">Metal-binding</keyword>
<dbReference type="UniPathway" id="UPA00033">
    <property type="reaction ID" value="UER00039"/>
</dbReference>
<sequence>MKRMSQTLTGLVAAYSPSGAEGAAVRFLVERMRALGYDKAFVDPAGNAVGVLGRGPRQIVLLGHIDTVPGEIALRVDGDDFYGRGSVDAKGPLAAFTDAAAAAGARAGWQVVVIGAVGEEADSPGARYVKDVYRPEMAVIGEPSRWDRVTLGYKGSVWLELTWQQAVGHSAGNTRPVCERAVAGWQQLVDWANIFNEERQGAFEQLLISLRGMNSGDDGFMDWAKLKVNARLPVDMSPQEFVTQTRARLPEAQVMEMGYAIAAHRAERNTPLVRALLDGIRNEGGKPGFVLKTGTADMNVVAPLWQCPIAAYGPGDSNLDHAPNEHISLSEYAAAVRVLTRVLARIMD</sequence>
<evidence type="ECO:0000313" key="10">
    <source>
        <dbReference type="Proteomes" id="UP000050417"/>
    </source>
</evidence>
<dbReference type="HAMAP" id="MF_01120">
    <property type="entry name" value="LysK"/>
    <property type="match status" value="1"/>
</dbReference>
<dbReference type="GO" id="GO:0050897">
    <property type="term" value="F:cobalt ion binding"/>
    <property type="evidence" value="ECO:0007669"/>
    <property type="project" value="UniProtKB-UniRule"/>
</dbReference>
<evidence type="ECO:0000313" key="9">
    <source>
        <dbReference type="EMBL" id="KPL78406.1"/>
    </source>
</evidence>
<dbReference type="AlphaFoldDB" id="A0A0P6XP65"/>